<dbReference type="InterPro" id="IPR050267">
    <property type="entry name" value="Anti-sigma-factor_SerPK"/>
</dbReference>
<dbReference type="Proteomes" id="UP000063699">
    <property type="component" value="Chromosome"/>
</dbReference>
<organism evidence="3 4">
    <name type="scientific">Kibdelosporangium phytohabitans</name>
    <dbReference type="NCBI Taxonomy" id="860235"/>
    <lineage>
        <taxon>Bacteria</taxon>
        <taxon>Bacillati</taxon>
        <taxon>Actinomycetota</taxon>
        <taxon>Actinomycetes</taxon>
        <taxon>Pseudonocardiales</taxon>
        <taxon>Pseudonocardiaceae</taxon>
        <taxon>Kibdelosporangium</taxon>
    </lineage>
</organism>
<evidence type="ECO:0000313" key="4">
    <source>
        <dbReference type="Proteomes" id="UP000063699"/>
    </source>
</evidence>
<name>A0A0N9I569_9PSEU</name>
<dbReference type="EMBL" id="CP012752">
    <property type="protein sequence ID" value="ALG09814.1"/>
    <property type="molecule type" value="Genomic_DNA"/>
</dbReference>
<dbReference type="InterPro" id="IPR003594">
    <property type="entry name" value="HATPase_dom"/>
</dbReference>
<dbReference type="STRING" id="860235.AOZ06_25560"/>
<dbReference type="OrthoDB" id="5182724at2"/>
<keyword evidence="1" id="KW-0808">Transferase</keyword>
<dbReference type="AlphaFoldDB" id="A0A0N9I569"/>
<sequence>MPALLTMWADRLPSFAAAVVTSSDLTQPYVYEQLPAVPEQAAVARGHLARWAGGIGLSENLAQDIVLASGEAISNAIEHAYIGIDGDVTIFAGTTSPGDAIRVIVTDTGRWRPPESSPGLRGRGWGMLERLTETFRLAHTPDGTTVVLRWSRH</sequence>
<dbReference type="Pfam" id="PF13581">
    <property type="entry name" value="HATPase_c_2"/>
    <property type="match status" value="1"/>
</dbReference>
<evidence type="ECO:0000259" key="2">
    <source>
        <dbReference type="Pfam" id="PF13581"/>
    </source>
</evidence>
<dbReference type="KEGG" id="kphy:AOZ06_25560"/>
<dbReference type="RefSeq" id="WP_054291718.1">
    <property type="nucleotide sequence ID" value="NZ_CP012752.1"/>
</dbReference>
<dbReference type="InterPro" id="IPR036890">
    <property type="entry name" value="HATPase_C_sf"/>
</dbReference>
<dbReference type="SUPFAM" id="SSF55874">
    <property type="entry name" value="ATPase domain of HSP90 chaperone/DNA topoisomerase II/histidine kinase"/>
    <property type="match status" value="1"/>
</dbReference>
<keyword evidence="1" id="KW-0723">Serine/threonine-protein kinase</keyword>
<dbReference type="CDD" id="cd16936">
    <property type="entry name" value="HATPase_RsbW-like"/>
    <property type="match status" value="1"/>
</dbReference>
<gene>
    <name evidence="3" type="ORF">AOZ06_25560</name>
</gene>
<dbReference type="GO" id="GO:0004674">
    <property type="term" value="F:protein serine/threonine kinase activity"/>
    <property type="evidence" value="ECO:0007669"/>
    <property type="project" value="UniProtKB-KW"/>
</dbReference>
<protein>
    <recommendedName>
        <fullName evidence="2">Histidine kinase/HSP90-like ATPase domain-containing protein</fullName>
    </recommendedName>
</protein>
<keyword evidence="4" id="KW-1185">Reference proteome</keyword>
<reference evidence="3 4" key="1">
    <citation type="submission" date="2015-07" db="EMBL/GenBank/DDBJ databases">
        <title>Genome sequencing of Kibdelosporangium phytohabitans.</title>
        <authorList>
            <person name="Qin S."/>
            <person name="Xing K."/>
        </authorList>
    </citation>
    <scope>NUCLEOTIDE SEQUENCE [LARGE SCALE GENOMIC DNA]</scope>
    <source>
        <strain evidence="3 4">KLBMP1111</strain>
    </source>
</reference>
<keyword evidence="1" id="KW-0418">Kinase</keyword>
<evidence type="ECO:0000256" key="1">
    <source>
        <dbReference type="ARBA" id="ARBA00022527"/>
    </source>
</evidence>
<accession>A0A0N9I569</accession>
<feature type="domain" description="Histidine kinase/HSP90-like ATPase" evidence="2">
    <location>
        <begin position="34"/>
        <end position="150"/>
    </location>
</feature>
<proteinExistence type="predicted"/>
<dbReference type="PANTHER" id="PTHR35526:SF3">
    <property type="entry name" value="ANTI-SIGMA-F FACTOR RSBW"/>
    <property type="match status" value="1"/>
</dbReference>
<evidence type="ECO:0000313" key="3">
    <source>
        <dbReference type="EMBL" id="ALG09814.1"/>
    </source>
</evidence>
<dbReference type="Gene3D" id="3.30.565.10">
    <property type="entry name" value="Histidine kinase-like ATPase, C-terminal domain"/>
    <property type="match status" value="1"/>
</dbReference>
<dbReference type="PANTHER" id="PTHR35526">
    <property type="entry name" value="ANTI-SIGMA-F FACTOR RSBW-RELATED"/>
    <property type="match status" value="1"/>
</dbReference>